<dbReference type="NCBIfam" id="TIGR01641">
    <property type="entry name" value="phageSPP1_gp7"/>
    <property type="match status" value="1"/>
</dbReference>
<sequence>MTYWSERAQKEREASNKKGEAEFKKDLETLYNLQLSQLRKELDAYIQNFADKNGLTASDAKRRADSFDIKAFEAKAKQYVADKDFSPEANKELRDYNFSMSVGRQELLIQELELELLVLSEGERQLTNDYLTNGYKSEIARGSLLDQTVPSKKILEKYMTTAVNANFEGAKWSERIWKRQEQLRKLVKTEVTRALIRGENGITIAQRIRKYMDVSRTDAERLAITEHARVQTLAQQDIMKENGFEYFKLMPESRACDYCKQVGRDTEREPVPVDKMESGLNAPPMHPYCRCAVAEVYVEDSSY</sequence>
<evidence type="ECO:0000313" key="2">
    <source>
        <dbReference type="EMBL" id="DAE21561.1"/>
    </source>
</evidence>
<feature type="domain" description="Phage head morphogenesis" evidence="1">
    <location>
        <begin position="187"/>
        <end position="293"/>
    </location>
</feature>
<protein>
    <submittedName>
        <fullName evidence="2">Minor capsid protein</fullName>
    </submittedName>
</protein>
<evidence type="ECO:0000259" key="1">
    <source>
        <dbReference type="Pfam" id="PF04233"/>
    </source>
</evidence>
<dbReference type="InterPro" id="IPR006528">
    <property type="entry name" value="Phage_head_morphogenesis_dom"/>
</dbReference>
<accession>A0A8S5QRW4</accession>
<name>A0A8S5QRW4_9VIRU</name>
<dbReference type="EMBL" id="BK015713">
    <property type="protein sequence ID" value="DAE21561.1"/>
    <property type="molecule type" value="Genomic_DNA"/>
</dbReference>
<reference evidence="2" key="1">
    <citation type="journal article" date="2021" name="Proc. Natl. Acad. Sci. U.S.A.">
        <title>A Catalog of Tens of Thousands of Viruses from Human Metagenomes Reveals Hidden Associations with Chronic Diseases.</title>
        <authorList>
            <person name="Tisza M.J."/>
            <person name="Buck C.B."/>
        </authorList>
    </citation>
    <scope>NUCLEOTIDE SEQUENCE</scope>
    <source>
        <strain evidence="2">CtvTz5</strain>
    </source>
</reference>
<organism evidence="2">
    <name type="scientific">Phage sp. ctvTz5</name>
    <dbReference type="NCBI Taxonomy" id="2826754"/>
    <lineage>
        <taxon>Viruses</taxon>
    </lineage>
</organism>
<dbReference type="Pfam" id="PF04233">
    <property type="entry name" value="Phage_Mu_F"/>
    <property type="match status" value="1"/>
</dbReference>
<proteinExistence type="predicted"/>